<dbReference type="InterPro" id="IPR013324">
    <property type="entry name" value="RNA_pol_sigma_r3/r4-like"/>
</dbReference>
<evidence type="ECO:0000259" key="5">
    <source>
        <dbReference type="Pfam" id="PF04542"/>
    </source>
</evidence>
<sequence>MDLLTSTALKARDGDRVALEGLMRLVQGDVWRLCKYMVDAQSADDLAQDALIKMIGSLHRVTAEHNVRAWTLGIARHTCLDEIRRRQRRRRLQKDYEGTRPLIAEATDTSIDLRELISSIDIDRRDAFVLTQLVGLSYEEVAAICECPIGTVRSRVARARLDIQTLMTTSNEAGTFPPPQATEKYGN</sequence>
<dbReference type="SUPFAM" id="SSF88659">
    <property type="entry name" value="Sigma3 and sigma4 domains of RNA polymerase sigma factors"/>
    <property type="match status" value="1"/>
</dbReference>
<dbReference type="GO" id="GO:0003677">
    <property type="term" value="F:DNA binding"/>
    <property type="evidence" value="ECO:0007669"/>
    <property type="project" value="InterPro"/>
</dbReference>
<gene>
    <name evidence="7" type="ORF">UFOPK4098_00406</name>
    <name evidence="8" type="ORF">UFOPK4347_00695</name>
</gene>
<dbReference type="CDD" id="cd06171">
    <property type="entry name" value="Sigma70_r4"/>
    <property type="match status" value="1"/>
</dbReference>
<dbReference type="EMBL" id="CAFBQU010000013">
    <property type="protein sequence ID" value="CAB5064090.1"/>
    <property type="molecule type" value="Genomic_DNA"/>
</dbReference>
<dbReference type="AlphaFoldDB" id="A0A6J7Q7T2"/>
<dbReference type="Gene3D" id="1.10.1740.10">
    <property type="match status" value="1"/>
</dbReference>
<keyword evidence="4" id="KW-0804">Transcription</keyword>
<dbReference type="GO" id="GO:0006352">
    <property type="term" value="P:DNA-templated transcription initiation"/>
    <property type="evidence" value="ECO:0007669"/>
    <property type="project" value="InterPro"/>
</dbReference>
<dbReference type="Pfam" id="PF04542">
    <property type="entry name" value="Sigma70_r2"/>
    <property type="match status" value="1"/>
</dbReference>
<dbReference type="InterPro" id="IPR036388">
    <property type="entry name" value="WH-like_DNA-bd_sf"/>
</dbReference>
<dbReference type="InterPro" id="IPR007627">
    <property type="entry name" value="RNA_pol_sigma70_r2"/>
</dbReference>
<dbReference type="SUPFAM" id="SSF88946">
    <property type="entry name" value="Sigma2 domain of RNA polymerase sigma factors"/>
    <property type="match status" value="1"/>
</dbReference>
<evidence type="ECO:0000313" key="7">
    <source>
        <dbReference type="EMBL" id="CAB5012985.1"/>
    </source>
</evidence>
<dbReference type="Gene3D" id="1.10.10.10">
    <property type="entry name" value="Winged helix-like DNA-binding domain superfamily/Winged helix DNA-binding domain"/>
    <property type="match status" value="1"/>
</dbReference>
<evidence type="ECO:0000256" key="1">
    <source>
        <dbReference type="ARBA" id="ARBA00010641"/>
    </source>
</evidence>
<dbReference type="GO" id="GO:0016987">
    <property type="term" value="F:sigma factor activity"/>
    <property type="evidence" value="ECO:0007669"/>
    <property type="project" value="UniProtKB-KW"/>
</dbReference>
<evidence type="ECO:0000256" key="2">
    <source>
        <dbReference type="ARBA" id="ARBA00023015"/>
    </source>
</evidence>
<evidence type="ECO:0000256" key="4">
    <source>
        <dbReference type="ARBA" id="ARBA00023163"/>
    </source>
</evidence>
<keyword evidence="3" id="KW-0731">Sigma factor</keyword>
<dbReference type="InterPro" id="IPR013249">
    <property type="entry name" value="RNA_pol_sigma70_r4_t2"/>
</dbReference>
<comment type="similarity">
    <text evidence="1">Belongs to the sigma-70 factor family. ECF subfamily.</text>
</comment>
<evidence type="ECO:0000256" key="3">
    <source>
        <dbReference type="ARBA" id="ARBA00023082"/>
    </source>
</evidence>
<dbReference type="PANTHER" id="PTHR43133:SF61">
    <property type="entry name" value="ECF RNA POLYMERASE SIGMA FACTOR SIGC"/>
    <property type="match status" value="1"/>
</dbReference>
<feature type="domain" description="RNA polymerase sigma factor 70 region 4 type 2" evidence="6">
    <location>
        <begin position="112"/>
        <end position="161"/>
    </location>
</feature>
<organism evidence="7">
    <name type="scientific">freshwater metagenome</name>
    <dbReference type="NCBI Taxonomy" id="449393"/>
    <lineage>
        <taxon>unclassified sequences</taxon>
        <taxon>metagenomes</taxon>
        <taxon>ecological metagenomes</taxon>
    </lineage>
</organism>
<reference evidence="7" key="1">
    <citation type="submission" date="2020-05" db="EMBL/GenBank/DDBJ databases">
        <authorList>
            <person name="Chiriac C."/>
            <person name="Salcher M."/>
            <person name="Ghai R."/>
            <person name="Kavagutti S V."/>
        </authorList>
    </citation>
    <scope>NUCLEOTIDE SEQUENCE</scope>
</reference>
<evidence type="ECO:0000259" key="6">
    <source>
        <dbReference type="Pfam" id="PF08281"/>
    </source>
</evidence>
<dbReference type="EMBL" id="CAFBPN010000011">
    <property type="protein sequence ID" value="CAB5012985.1"/>
    <property type="molecule type" value="Genomic_DNA"/>
</dbReference>
<dbReference type="InterPro" id="IPR013325">
    <property type="entry name" value="RNA_pol_sigma_r2"/>
</dbReference>
<keyword evidence="2" id="KW-0805">Transcription regulation</keyword>
<dbReference type="NCBIfam" id="TIGR02937">
    <property type="entry name" value="sigma70-ECF"/>
    <property type="match status" value="1"/>
</dbReference>
<dbReference type="InterPro" id="IPR014284">
    <property type="entry name" value="RNA_pol_sigma-70_dom"/>
</dbReference>
<feature type="domain" description="RNA polymerase sigma-70 region 2" evidence="5">
    <location>
        <begin position="23"/>
        <end position="89"/>
    </location>
</feature>
<evidence type="ECO:0000313" key="8">
    <source>
        <dbReference type="EMBL" id="CAB5064090.1"/>
    </source>
</evidence>
<protein>
    <submittedName>
        <fullName evidence="7">Unannotated protein</fullName>
    </submittedName>
</protein>
<dbReference type="Pfam" id="PF08281">
    <property type="entry name" value="Sigma70_r4_2"/>
    <property type="match status" value="1"/>
</dbReference>
<name>A0A6J7Q7T2_9ZZZZ</name>
<dbReference type="InterPro" id="IPR039425">
    <property type="entry name" value="RNA_pol_sigma-70-like"/>
</dbReference>
<proteinExistence type="inferred from homology"/>
<dbReference type="PANTHER" id="PTHR43133">
    <property type="entry name" value="RNA POLYMERASE ECF-TYPE SIGMA FACTO"/>
    <property type="match status" value="1"/>
</dbReference>
<accession>A0A6J7Q7T2</accession>